<organism evidence="2">
    <name type="scientific">Cucumis melo</name>
    <name type="common">Muskmelon</name>
    <dbReference type="NCBI Taxonomy" id="3656"/>
    <lineage>
        <taxon>Eukaryota</taxon>
        <taxon>Viridiplantae</taxon>
        <taxon>Streptophyta</taxon>
        <taxon>Embryophyta</taxon>
        <taxon>Tracheophyta</taxon>
        <taxon>Spermatophyta</taxon>
        <taxon>Magnoliopsida</taxon>
        <taxon>eudicotyledons</taxon>
        <taxon>Gunneridae</taxon>
        <taxon>Pentapetalae</taxon>
        <taxon>rosids</taxon>
        <taxon>fabids</taxon>
        <taxon>Cucurbitales</taxon>
        <taxon>Cucurbitaceae</taxon>
        <taxon>Benincaseae</taxon>
        <taxon>Cucumis</taxon>
    </lineage>
</organism>
<proteinExistence type="predicted"/>
<protein>
    <submittedName>
        <fullName evidence="2">Uncharacterized protein</fullName>
    </submittedName>
</protein>
<name>A0A9I9EHU7_CUCME</name>
<reference evidence="2" key="1">
    <citation type="submission" date="2023-03" db="UniProtKB">
        <authorList>
            <consortium name="EnsemblPlants"/>
        </authorList>
    </citation>
    <scope>IDENTIFICATION</scope>
</reference>
<feature type="compositionally biased region" description="Polar residues" evidence="1">
    <location>
        <begin position="71"/>
        <end position="82"/>
    </location>
</feature>
<dbReference type="Gramene" id="MELO3C033999.2.1">
    <property type="protein sequence ID" value="MELO3C033999.2.1"/>
    <property type="gene ID" value="MELO3C033999.2"/>
</dbReference>
<dbReference type="EnsemblPlants" id="MELO3C033999.2.1">
    <property type="protein sequence ID" value="MELO3C033999.2.1"/>
    <property type="gene ID" value="MELO3C033999.2"/>
</dbReference>
<evidence type="ECO:0000256" key="1">
    <source>
        <dbReference type="SAM" id="MobiDB-lite"/>
    </source>
</evidence>
<evidence type="ECO:0000313" key="2">
    <source>
        <dbReference type="EnsemblPlants" id="MELO3C033999.2.1"/>
    </source>
</evidence>
<feature type="region of interest" description="Disordered" evidence="1">
    <location>
        <begin position="63"/>
        <end position="82"/>
    </location>
</feature>
<dbReference type="AlphaFoldDB" id="A0A9I9EHU7"/>
<accession>A0A9I9EHU7</accession>
<sequence length="82" mass="9721">MVTYSNQWHSPPVKLIVKHRITPKTHSHLHSSMIKMYQKHYKKQPEIHAMGALVHHLKQLFTRKNGPRHLQANQKRQVSTQL</sequence>